<accession>A0A2K8SGR0</accession>
<proteinExistence type="predicted"/>
<sequence length="43" mass="4955">MGARFGVISRLGLTHQVRNVEAIHELPLQEIKAFTAFLRKSYR</sequence>
<evidence type="ECO:0000313" key="2">
    <source>
        <dbReference type="Proteomes" id="UP000232003"/>
    </source>
</evidence>
<name>A0A2K8SGR0_9NOSO</name>
<organism evidence="1 2">
    <name type="scientific">Nostoc flagelliforme CCNUN1</name>
    <dbReference type="NCBI Taxonomy" id="2038116"/>
    <lineage>
        <taxon>Bacteria</taxon>
        <taxon>Bacillati</taxon>
        <taxon>Cyanobacteriota</taxon>
        <taxon>Cyanophyceae</taxon>
        <taxon>Nostocales</taxon>
        <taxon>Nostocaceae</taxon>
        <taxon>Nostoc</taxon>
    </lineage>
</organism>
<dbReference type="AlphaFoldDB" id="A0A2K8SGR0"/>
<gene>
    <name evidence="1" type="ORF">COO91_00446</name>
</gene>
<protein>
    <submittedName>
        <fullName evidence="1">Uncharacterized protein</fullName>
    </submittedName>
</protein>
<dbReference type="KEGG" id="nfl:COO91_00446"/>
<reference evidence="1 2" key="1">
    <citation type="submission" date="2017-11" db="EMBL/GenBank/DDBJ databases">
        <title>Complete genome of a free-living desiccation-tolerant cyanobacterium and its photosynthetic adaptation to extreme terrestrial habitat.</title>
        <authorList>
            <person name="Shang J."/>
        </authorList>
    </citation>
    <scope>NUCLEOTIDE SEQUENCE [LARGE SCALE GENOMIC DNA]</scope>
    <source>
        <strain evidence="1 2">CCNUN1</strain>
    </source>
</reference>
<evidence type="ECO:0000313" key="1">
    <source>
        <dbReference type="EMBL" id="AUB34617.1"/>
    </source>
</evidence>
<keyword evidence="2" id="KW-1185">Reference proteome</keyword>
<dbReference type="Proteomes" id="UP000232003">
    <property type="component" value="Chromosome"/>
</dbReference>
<dbReference type="EMBL" id="CP024785">
    <property type="protein sequence ID" value="AUB34617.1"/>
    <property type="molecule type" value="Genomic_DNA"/>
</dbReference>